<dbReference type="Proteomes" id="UP000504635">
    <property type="component" value="Unplaced"/>
</dbReference>
<dbReference type="KEGG" id="soy:115881215"/>
<feature type="compositionally biased region" description="Basic and acidic residues" evidence="10">
    <location>
        <begin position="770"/>
        <end position="779"/>
    </location>
</feature>
<dbReference type="GO" id="GO:0051301">
    <property type="term" value="P:cell division"/>
    <property type="evidence" value="ECO:0007669"/>
    <property type="project" value="UniProtKB-KW"/>
</dbReference>
<dbReference type="GO" id="GO:0016787">
    <property type="term" value="F:hydrolase activity"/>
    <property type="evidence" value="ECO:0007669"/>
    <property type="project" value="UniProtKB-KW"/>
</dbReference>
<dbReference type="Pfam" id="PF00176">
    <property type="entry name" value="SNF2-rel_dom"/>
    <property type="match status" value="1"/>
</dbReference>
<dbReference type="GO" id="GO:0051321">
    <property type="term" value="P:meiotic cell cycle"/>
    <property type="evidence" value="ECO:0007669"/>
    <property type="project" value="UniProtKB-KW"/>
</dbReference>
<dbReference type="GO" id="GO:0005524">
    <property type="term" value="F:ATP binding"/>
    <property type="evidence" value="ECO:0007669"/>
    <property type="project" value="InterPro"/>
</dbReference>
<dbReference type="AlphaFoldDB" id="A0A6J2XV65"/>
<dbReference type="InterPro" id="IPR050496">
    <property type="entry name" value="SNF2_RAD54_helicase_repair"/>
</dbReference>
<keyword evidence="3" id="KW-0132">Cell division</keyword>
<evidence type="ECO:0000259" key="12">
    <source>
        <dbReference type="PROSITE" id="PS51194"/>
    </source>
</evidence>
<evidence type="ECO:0000256" key="2">
    <source>
        <dbReference type="ARBA" id="ARBA00015341"/>
    </source>
</evidence>
<dbReference type="RefSeq" id="XP_030754489.1">
    <property type="nucleotide sequence ID" value="XM_030898629.1"/>
</dbReference>
<comment type="function">
    <text evidence="8">Involved in mitotic DNA repair and meiotic recombination. Functions in the recombinational DNA repair pathway. Essential for interhomolog gene conversion (GC), but may have a less important role in intersister GC than spn-A/Rad51. In the presence of DNA, spn-A/Rad51 enhances the ATPase activity of okr/Rad54.</text>
</comment>
<dbReference type="InterPro" id="IPR014001">
    <property type="entry name" value="Helicase_ATP-bd"/>
</dbReference>
<evidence type="ECO:0000256" key="6">
    <source>
        <dbReference type="ARBA" id="ARBA00023254"/>
    </source>
</evidence>
<name>A0A6J2XV65_SITOR</name>
<protein>
    <recommendedName>
        <fullName evidence="2">DNA repair and recombination protein RAD54-like</fullName>
    </recommendedName>
    <alternativeName>
        <fullName evidence="9">Protein okra</fullName>
    </alternativeName>
</protein>
<dbReference type="GeneID" id="115881215"/>
<dbReference type="InterPro" id="IPR038718">
    <property type="entry name" value="SNF2-like_sf"/>
</dbReference>
<dbReference type="SUPFAM" id="SSF52540">
    <property type="entry name" value="P-loop containing nucleoside triphosphate hydrolases"/>
    <property type="match status" value="2"/>
</dbReference>
<dbReference type="OrthoDB" id="413460at2759"/>
<keyword evidence="4" id="KW-0498">Mitosis</keyword>
<dbReference type="InterPro" id="IPR049730">
    <property type="entry name" value="SNF2/RAD54-like_C"/>
</dbReference>
<dbReference type="InterPro" id="IPR001650">
    <property type="entry name" value="Helicase_C-like"/>
</dbReference>
<feature type="region of interest" description="Disordered" evidence="10">
    <location>
        <begin position="747"/>
        <end position="779"/>
    </location>
</feature>
<dbReference type="GO" id="GO:0005634">
    <property type="term" value="C:nucleus"/>
    <property type="evidence" value="ECO:0007669"/>
    <property type="project" value="TreeGrafter"/>
</dbReference>
<keyword evidence="7" id="KW-0131">Cell cycle</keyword>
<feature type="domain" description="Helicase C-terminal" evidence="12">
    <location>
        <begin position="559"/>
        <end position="716"/>
    </location>
</feature>
<keyword evidence="6" id="KW-0469">Meiosis</keyword>
<evidence type="ECO:0000313" key="13">
    <source>
        <dbReference type="Proteomes" id="UP000504635"/>
    </source>
</evidence>
<dbReference type="SMART" id="SM00490">
    <property type="entry name" value="HELICc"/>
    <property type="match status" value="1"/>
</dbReference>
<organism evidence="13 14">
    <name type="scientific">Sitophilus oryzae</name>
    <name type="common">Rice weevil</name>
    <name type="synonym">Curculio oryzae</name>
    <dbReference type="NCBI Taxonomy" id="7048"/>
    <lineage>
        <taxon>Eukaryota</taxon>
        <taxon>Metazoa</taxon>
        <taxon>Ecdysozoa</taxon>
        <taxon>Arthropoda</taxon>
        <taxon>Hexapoda</taxon>
        <taxon>Insecta</taxon>
        <taxon>Pterygota</taxon>
        <taxon>Neoptera</taxon>
        <taxon>Endopterygota</taxon>
        <taxon>Coleoptera</taxon>
        <taxon>Polyphaga</taxon>
        <taxon>Cucujiformia</taxon>
        <taxon>Curculionidae</taxon>
        <taxon>Dryophthorinae</taxon>
        <taxon>Sitophilus</taxon>
    </lineage>
</organism>
<dbReference type="PANTHER" id="PTHR45629">
    <property type="entry name" value="SNF2/RAD54 FAMILY MEMBER"/>
    <property type="match status" value="1"/>
</dbReference>
<dbReference type="SMART" id="SM00487">
    <property type="entry name" value="DEXDc"/>
    <property type="match status" value="1"/>
</dbReference>
<evidence type="ECO:0000256" key="10">
    <source>
        <dbReference type="SAM" id="MobiDB-lite"/>
    </source>
</evidence>
<proteinExistence type="predicted"/>
<reference evidence="14" key="1">
    <citation type="submission" date="2025-08" db="UniProtKB">
        <authorList>
            <consortium name="RefSeq"/>
        </authorList>
    </citation>
    <scope>IDENTIFICATION</scope>
    <source>
        <tissue evidence="14">Gonads</tissue>
    </source>
</reference>
<dbReference type="PANTHER" id="PTHR45629:SF7">
    <property type="entry name" value="DNA EXCISION REPAIR PROTEIN ERCC-6-RELATED"/>
    <property type="match status" value="1"/>
</dbReference>
<evidence type="ECO:0000256" key="4">
    <source>
        <dbReference type="ARBA" id="ARBA00022776"/>
    </source>
</evidence>
<gene>
    <name evidence="14" type="primary">LOC115881215</name>
</gene>
<dbReference type="FunFam" id="3.40.50.10810:FF:000042">
    <property type="entry name" value="SNF2 family helicase-like protein"/>
    <property type="match status" value="1"/>
</dbReference>
<dbReference type="InParanoid" id="A0A6J2XV65"/>
<dbReference type="InterPro" id="IPR027417">
    <property type="entry name" value="P-loop_NTPase"/>
</dbReference>
<keyword evidence="5" id="KW-0378">Hydrolase</keyword>
<evidence type="ECO:0000256" key="8">
    <source>
        <dbReference type="ARBA" id="ARBA00024776"/>
    </source>
</evidence>
<feature type="region of interest" description="Disordered" evidence="10">
    <location>
        <begin position="904"/>
        <end position="930"/>
    </location>
</feature>
<dbReference type="Gene3D" id="3.40.50.10810">
    <property type="entry name" value="Tandem AAA-ATPase domain"/>
    <property type="match status" value="1"/>
</dbReference>
<comment type="subunit">
    <text evidence="1">Interacts (via N-terminus) with spn-A/Rad51.</text>
</comment>
<sequence>MTEENNELQSLVFQGISLWSKSQEVLEEQASKELEIFVEQSHETKPRGLDVSKEDTKNSNVFSECSRPLNDVSLYIQQPIKDGVSLNSKCNEVNFIYEDGINNAEIDVGSSESDYIPSEEEFSDEDYVPENKIVLNKSKTPRKVCTKKISKKVYVGNLRLKDDALHSNYKARLNAYYNKIEEGLASTSYESNKLIDNGYKEINGGLKVPRDLWNKLYGYQKSGVKWLWDLHERSTGGLLGDEMGLGKTVQIIAFLHSLQYSKIVSQHCKFIGVGPTLIICPATVIHQWVKHFYEWAPEFRVAILHQSGTHQGHKTKLIDEINNNKGIIITTYAAVLKYKGNLCEYNWHYFILDEGHKIRNPNAKISVAIKSIRTPHRIMLTGSPMQNNLTELWSLFDFTNPGMLGNLATFTEHFVNPILQGGFANSSPMQEATALSVASTLKNIISPFLLRRMKNDVKNLIHLPHKSEQVLFCSLTDQQRNLYKEYLVSEQVNNILGRGIKQWSTDNHIKANMLIAITALRKICNHPDLYLSETDWYENDETSLETQYGYYKRSGKMVVVSALLKIWKKQGHRTLLFCQGRSMIKLFELFLSQQNYKYLKMDGSTTICSRQSLIDKFNTDSSFEVFLLTTRVGGLGVNLTGANRVIIYDPDWNPATDAQARERAWRIGQDKSVTVYRLISAGTVEEKMYQRQVWKQLLSKKVLVDPSTNKFFKSSDLFDLFSLPESAQANPETTNIFRESRIKMQEKLEEQKTQKKKKQKKSSTMTSLDSHTENSSESFKFSEDKVLEMKALAQKIAKSISQQNGTLDVKKEQNKSYFQKELDEERKKKLKEKRRLKHLSPRDLMDYNRWKAMYIEDKNINKLDDDKTEISFDKALEQSSKTANLYHSMNLKEIKEMEKNLGISQVSDDDNSSETEEKNQDKLKSRKRKHIVDTSGKIDGEEVEGLVKREKKKLKLEKGQNDDYILAHLFSKKGVSGALEHESVLNGGKKQQTLKDRTCAEEKALKSLEALKKSRLDNWRW</sequence>
<dbReference type="PROSITE" id="PS51192">
    <property type="entry name" value="HELICASE_ATP_BIND_1"/>
    <property type="match status" value="1"/>
</dbReference>
<evidence type="ECO:0000256" key="7">
    <source>
        <dbReference type="ARBA" id="ARBA00023306"/>
    </source>
</evidence>
<accession>A0A6J2XV65</accession>
<keyword evidence="13" id="KW-1185">Reference proteome</keyword>
<evidence type="ECO:0000256" key="9">
    <source>
        <dbReference type="ARBA" id="ARBA00029956"/>
    </source>
</evidence>
<dbReference type="GO" id="GO:0008094">
    <property type="term" value="F:ATP-dependent activity, acting on DNA"/>
    <property type="evidence" value="ECO:0007669"/>
    <property type="project" value="TreeGrafter"/>
</dbReference>
<evidence type="ECO:0000256" key="5">
    <source>
        <dbReference type="ARBA" id="ARBA00022801"/>
    </source>
</evidence>
<dbReference type="InterPro" id="IPR000330">
    <property type="entry name" value="SNF2_N"/>
</dbReference>
<evidence type="ECO:0000259" key="11">
    <source>
        <dbReference type="PROSITE" id="PS51192"/>
    </source>
</evidence>
<dbReference type="Pfam" id="PF00271">
    <property type="entry name" value="Helicase_C"/>
    <property type="match status" value="1"/>
</dbReference>
<dbReference type="CDD" id="cd18793">
    <property type="entry name" value="SF2_C_SNF"/>
    <property type="match status" value="1"/>
</dbReference>
<dbReference type="GO" id="GO:0006283">
    <property type="term" value="P:transcription-coupled nucleotide-excision repair"/>
    <property type="evidence" value="ECO:0007669"/>
    <property type="project" value="TreeGrafter"/>
</dbReference>
<evidence type="ECO:0000256" key="1">
    <source>
        <dbReference type="ARBA" id="ARBA00011467"/>
    </source>
</evidence>
<feature type="domain" description="Helicase ATP-binding" evidence="11">
    <location>
        <begin position="228"/>
        <end position="402"/>
    </location>
</feature>
<dbReference type="CDD" id="cd18000">
    <property type="entry name" value="DEXHc_ERCC6"/>
    <property type="match status" value="1"/>
</dbReference>
<dbReference type="PROSITE" id="PS51194">
    <property type="entry name" value="HELICASE_CTER"/>
    <property type="match status" value="1"/>
</dbReference>
<dbReference type="Gene3D" id="3.40.50.300">
    <property type="entry name" value="P-loop containing nucleotide triphosphate hydrolases"/>
    <property type="match status" value="1"/>
</dbReference>
<evidence type="ECO:0000256" key="3">
    <source>
        <dbReference type="ARBA" id="ARBA00022618"/>
    </source>
</evidence>
<evidence type="ECO:0000313" key="14">
    <source>
        <dbReference type="RefSeq" id="XP_030754489.1"/>
    </source>
</evidence>